<proteinExistence type="inferred from homology"/>
<name>A0A5J5GS65_9RHOB</name>
<dbReference type="CDD" id="cd08896">
    <property type="entry name" value="SRPBCC_CalC_Aha1-like_3"/>
    <property type="match status" value="1"/>
</dbReference>
<dbReference type="AlphaFoldDB" id="A0A5J5GS65"/>
<dbReference type="InterPro" id="IPR023393">
    <property type="entry name" value="START-like_dom_sf"/>
</dbReference>
<dbReference type="SUPFAM" id="SSF55961">
    <property type="entry name" value="Bet v1-like"/>
    <property type="match status" value="1"/>
</dbReference>
<dbReference type="EMBL" id="VYQE01000001">
    <property type="protein sequence ID" value="KAA9010428.1"/>
    <property type="molecule type" value="Genomic_DNA"/>
</dbReference>
<reference evidence="3 4" key="1">
    <citation type="submission" date="2019-09" db="EMBL/GenBank/DDBJ databases">
        <authorList>
            <person name="Park J.-S."/>
            <person name="Choi H.-J."/>
        </authorList>
    </citation>
    <scope>NUCLEOTIDE SEQUENCE [LARGE SCALE GENOMIC DNA]</scope>
    <source>
        <strain evidence="3 4">176SS1-4</strain>
    </source>
</reference>
<dbReference type="Proteomes" id="UP000326554">
    <property type="component" value="Unassembled WGS sequence"/>
</dbReference>
<gene>
    <name evidence="3" type="ORF">F3S47_04075</name>
</gene>
<accession>A0A5J5GS65</accession>
<evidence type="ECO:0000256" key="1">
    <source>
        <dbReference type="ARBA" id="ARBA00006817"/>
    </source>
</evidence>
<feature type="domain" description="Activator of Hsp90 ATPase homologue 1/2-like C-terminal" evidence="2">
    <location>
        <begin position="30"/>
        <end position="164"/>
    </location>
</feature>
<dbReference type="Gene3D" id="3.30.530.20">
    <property type="match status" value="1"/>
</dbReference>
<sequence>MLRQSKGRTTQVTDEDIAPNDLVLVRHLPATPENVYRCWTEPELIKQFFAPAPGTCPEAQVDPRPGGAFRVVMEFEEHGRMDGPPGCVLIAEPGRRFAWTDALGPEFRPKADGFFSADITFTAIPEGCEYRVVARHADADSAQKHREMGFEEGWGTVAEQLGRLAATL</sequence>
<dbReference type="Pfam" id="PF08327">
    <property type="entry name" value="AHSA1"/>
    <property type="match status" value="1"/>
</dbReference>
<evidence type="ECO:0000313" key="4">
    <source>
        <dbReference type="Proteomes" id="UP000326554"/>
    </source>
</evidence>
<keyword evidence="4" id="KW-1185">Reference proteome</keyword>
<comment type="similarity">
    <text evidence="1">Belongs to the AHA1 family.</text>
</comment>
<evidence type="ECO:0000259" key="2">
    <source>
        <dbReference type="Pfam" id="PF08327"/>
    </source>
</evidence>
<dbReference type="InterPro" id="IPR013538">
    <property type="entry name" value="ASHA1/2-like_C"/>
</dbReference>
<protein>
    <submittedName>
        <fullName evidence="3">SRPBCC family protein</fullName>
    </submittedName>
</protein>
<comment type="caution">
    <text evidence="3">The sequence shown here is derived from an EMBL/GenBank/DDBJ whole genome shotgun (WGS) entry which is preliminary data.</text>
</comment>
<evidence type="ECO:0000313" key="3">
    <source>
        <dbReference type="EMBL" id="KAA9010428.1"/>
    </source>
</evidence>
<organism evidence="3 4">
    <name type="scientific">Histidinibacterium aquaticum</name>
    <dbReference type="NCBI Taxonomy" id="2613962"/>
    <lineage>
        <taxon>Bacteria</taxon>
        <taxon>Pseudomonadati</taxon>
        <taxon>Pseudomonadota</taxon>
        <taxon>Alphaproteobacteria</taxon>
        <taxon>Rhodobacterales</taxon>
        <taxon>Paracoccaceae</taxon>
        <taxon>Histidinibacterium</taxon>
    </lineage>
</organism>